<dbReference type="Proteomes" id="UP000222598">
    <property type="component" value="Segment"/>
</dbReference>
<dbReference type="KEGG" id="vg:64872040"/>
<evidence type="ECO:0000256" key="1">
    <source>
        <dbReference type="SAM" id="MobiDB-lite"/>
    </source>
</evidence>
<feature type="region of interest" description="Disordered" evidence="1">
    <location>
        <begin position="55"/>
        <end position="91"/>
    </location>
</feature>
<organism evidence="2 3">
    <name type="scientific">Mycobacterium phage Kimona</name>
    <dbReference type="NCBI Taxonomy" id="2024295"/>
    <lineage>
        <taxon>Viruses</taxon>
        <taxon>Duplodnaviria</taxon>
        <taxon>Heunggongvirae</taxon>
        <taxon>Uroviricota</taxon>
        <taxon>Caudoviricetes</taxon>
        <taxon>Kimonavirus</taxon>
        <taxon>Kimonavirus kimona</taxon>
    </lineage>
</organism>
<dbReference type="RefSeq" id="YP_010062375.1">
    <property type="nucleotide sequence ID" value="NC_054793.1"/>
</dbReference>
<sequence length="100" mass="10863">MRAFIYALLVAAAFTGLALFTSGPAEAAPSSACLAHLADKQTHTTPAADRRYHLQRGEPSPCSEQDAQGGEESPASPVQRDDQDKRDGGKSRFCRKHWFC</sequence>
<gene>
    <name evidence="2" type="primary">76</name>
    <name evidence="2" type="ORF">PBI_KIMONA_76</name>
</gene>
<accession>A0A249XUC7</accession>
<name>A0A249XUC7_9CAUD</name>
<dbReference type="EMBL" id="MF472895">
    <property type="protein sequence ID" value="ASZ75512.1"/>
    <property type="molecule type" value="Genomic_DNA"/>
</dbReference>
<feature type="compositionally biased region" description="Basic and acidic residues" evidence="1">
    <location>
        <begin position="79"/>
        <end position="90"/>
    </location>
</feature>
<dbReference type="GeneID" id="64872040"/>
<reference evidence="3" key="1">
    <citation type="submission" date="2017-07" db="EMBL/GenBank/DDBJ databases">
        <authorList>
            <person name="Sun Z.S."/>
            <person name="Albrecht U."/>
            <person name="Echele G."/>
            <person name="Lee C.C."/>
        </authorList>
    </citation>
    <scope>NUCLEOTIDE SEQUENCE [LARGE SCALE GENOMIC DNA]</scope>
</reference>
<proteinExistence type="predicted"/>
<dbReference type="Pfam" id="PF23829">
    <property type="entry name" value="DUF7199"/>
    <property type="match status" value="1"/>
</dbReference>
<dbReference type="InterPro" id="IPR055623">
    <property type="entry name" value="DUF7199"/>
</dbReference>
<evidence type="ECO:0008006" key="4">
    <source>
        <dbReference type="Google" id="ProtNLM"/>
    </source>
</evidence>
<evidence type="ECO:0000313" key="2">
    <source>
        <dbReference type="EMBL" id="ASZ75512.1"/>
    </source>
</evidence>
<protein>
    <recommendedName>
        <fullName evidence="4">RDF protein</fullName>
    </recommendedName>
</protein>
<evidence type="ECO:0000313" key="3">
    <source>
        <dbReference type="Proteomes" id="UP000222598"/>
    </source>
</evidence>
<keyword evidence="3" id="KW-1185">Reference proteome</keyword>